<dbReference type="AlphaFoldDB" id="A0A418NID9"/>
<proteinExistence type="predicted"/>
<keyword evidence="1" id="KW-0802">TPR repeat</keyword>
<feature type="repeat" description="TPR" evidence="1">
    <location>
        <begin position="48"/>
        <end position="81"/>
    </location>
</feature>
<dbReference type="Proteomes" id="UP000285092">
    <property type="component" value="Unassembled WGS sequence"/>
</dbReference>
<dbReference type="SMART" id="SM00028">
    <property type="entry name" value="TPR"/>
    <property type="match status" value="2"/>
</dbReference>
<evidence type="ECO:0000256" key="1">
    <source>
        <dbReference type="PROSITE-ProRule" id="PRU00339"/>
    </source>
</evidence>
<dbReference type="Pfam" id="PF13432">
    <property type="entry name" value="TPR_16"/>
    <property type="match status" value="1"/>
</dbReference>
<dbReference type="OrthoDB" id="8480982at2"/>
<dbReference type="SUPFAM" id="SSF48452">
    <property type="entry name" value="TPR-like"/>
    <property type="match status" value="1"/>
</dbReference>
<evidence type="ECO:0000313" key="3">
    <source>
        <dbReference type="EMBL" id="RIV78686.1"/>
    </source>
</evidence>
<dbReference type="InterPro" id="IPR019734">
    <property type="entry name" value="TPR_rpt"/>
</dbReference>
<dbReference type="PROSITE" id="PS50005">
    <property type="entry name" value="TPR"/>
    <property type="match status" value="1"/>
</dbReference>
<accession>A0A418NID9</accession>
<gene>
    <name evidence="3" type="ORF">D2V04_07735</name>
</gene>
<dbReference type="InterPro" id="IPR011990">
    <property type="entry name" value="TPR-like_helical_dom_sf"/>
</dbReference>
<sequence>MAEEPSAGARAYQELIMRFAPAAVALSLAVALTASVGMGAEREADPRAAALIAEGRAALAAEQPQRAIDAFEAALAVDPGYTPIFLELAQASRAEGLQGKAIHYYRETLARDPGNLAAISGEGEALLEKGAVEKAKANLAKLKSMCGEGCPETRELAASIQRGPRTPVLAAESVMPEAQVSKAN</sequence>
<protein>
    <submittedName>
        <fullName evidence="3">Uncharacterized protein</fullName>
    </submittedName>
</protein>
<evidence type="ECO:0000313" key="4">
    <source>
        <dbReference type="Proteomes" id="UP000285092"/>
    </source>
</evidence>
<feature type="transmembrane region" description="Helical" evidence="2">
    <location>
        <begin position="15"/>
        <end position="37"/>
    </location>
</feature>
<reference evidence="3 4" key="1">
    <citation type="submission" date="2018-08" db="EMBL/GenBank/DDBJ databases">
        <title>Altererythrobacter sp.Ery1 and Ery12, the genome sequencing of novel strains in genus Alterythrobacter.</title>
        <authorList>
            <person name="Cheng H."/>
            <person name="Wu Y.-H."/>
            <person name="Fang C."/>
            <person name="Xu X.-W."/>
        </authorList>
    </citation>
    <scope>NUCLEOTIDE SEQUENCE [LARGE SCALE GENOMIC DNA]</scope>
    <source>
        <strain evidence="3 4">Ery1</strain>
    </source>
</reference>
<comment type="caution">
    <text evidence="3">The sequence shown here is derived from an EMBL/GenBank/DDBJ whole genome shotgun (WGS) entry which is preliminary data.</text>
</comment>
<keyword evidence="2" id="KW-1133">Transmembrane helix</keyword>
<keyword evidence="4" id="KW-1185">Reference proteome</keyword>
<organism evidence="3 4">
    <name type="scientific">Pelagerythrobacter aerophilus</name>
    <dbReference type="NCBI Taxonomy" id="2306995"/>
    <lineage>
        <taxon>Bacteria</taxon>
        <taxon>Pseudomonadati</taxon>
        <taxon>Pseudomonadota</taxon>
        <taxon>Alphaproteobacteria</taxon>
        <taxon>Sphingomonadales</taxon>
        <taxon>Erythrobacteraceae</taxon>
        <taxon>Pelagerythrobacter</taxon>
    </lineage>
</organism>
<keyword evidence="2" id="KW-0812">Transmembrane</keyword>
<name>A0A418NID9_9SPHN</name>
<keyword evidence="2" id="KW-0472">Membrane</keyword>
<dbReference type="Gene3D" id="1.25.40.10">
    <property type="entry name" value="Tetratricopeptide repeat domain"/>
    <property type="match status" value="1"/>
</dbReference>
<dbReference type="EMBL" id="QXFK01000015">
    <property type="protein sequence ID" value="RIV78686.1"/>
    <property type="molecule type" value="Genomic_DNA"/>
</dbReference>
<evidence type="ECO:0000256" key="2">
    <source>
        <dbReference type="SAM" id="Phobius"/>
    </source>
</evidence>